<dbReference type="AlphaFoldDB" id="E7GFY1"/>
<evidence type="ECO:0000313" key="2">
    <source>
        <dbReference type="Proteomes" id="UP000003157"/>
    </source>
</evidence>
<comment type="caution">
    <text evidence="1">The sequence shown here is derived from an EMBL/GenBank/DDBJ whole genome shotgun (WGS) entry which is preliminary data.</text>
</comment>
<evidence type="ECO:0000313" key="1">
    <source>
        <dbReference type="EMBL" id="EFW03027.1"/>
    </source>
</evidence>
<proteinExistence type="predicted"/>
<organism evidence="1 2">
    <name type="scientific">Coprobacillus cateniformis</name>
    <dbReference type="NCBI Taxonomy" id="100884"/>
    <lineage>
        <taxon>Bacteria</taxon>
        <taxon>Bacillati</taxon>
        <taxon>Bacillota</taxon>
        <taxon>Erysipelotrichia</taxon>
        <taxon>Erysipelotrichales</taxon>
        <taxon>Coprobacillaceae</taxon>
        <taxon>Coprobacillus</taxon>
    </lineage>
</organism>
<gene>
    <name evidence="1" type="ORF">HMPREF9488_03674</name>
</gene>
<sequence>MYQESLGPMKEAGVFWHNHVWDGDKITNLLDLILFFEKTEYWKEMKVKISILCIN</sequence>
<name>E7GFY1_9FIRM</name>
<keyword evidence="2" id="KW-1185">Reference proteome</keyword>
<dbReference type="Proteomes" id="UP000003157">
    <property type="component" value="Unassembled WGS sequence"/>
</dbReference>
<dbReference type="EMBL" id="ADKX01000052">
    <property type="protein sequence ID" value="EFW03027.1"/>
    <property type="molecule type" value="Genomic_DNA"/>
</dbReference>
<reference evidence="1 2" key="1">
    <citation type="submission" date="2010-12" db="EMBL/GenBank/DDBJ databases">
        <title>The Genome Sequence of Coprobacillus sp. strain 29_1.</title>
        <authorList>
            <consortium name="The Broad Institute Genome Sequencing Platform"/>
            <person name="Earl A."/>
            <person name="Ward D."/>
            <person name="Feldgarden M."/>
            <person name="Gevers D."/>
            <person name="Daigneault M."/>
            <person name="Sibley C.D."/>
            <person name="White A."/>
            <person name="Strauss J."/>
            <person name="Allen-Vercoe E."/>
            <person name="Young S.K."/>
            <person name="Zeng Q."/>
            <person name="Gargeya S."/>
            <person name="Fitzgerald M."/>
            <person name="Haas B."/>
            <person name="Abouelleil A."/>
            <person name="Alvarado L."/>
            <person name="Arachchi H.M."/>
            <person name="Berlin A."/>
            <person name="Brown A."/>
            <person name="Chapman S.B."/>
            <person name="Chen Z."/>
            <person name="Dunbar C."/>
            <person name="Freedman E."/>
            <person name="Gearin G."/>
            <person name="Gellesch M."/>
            <person name="Goldberg J."/>
            <person name="Griggs A."/>
            <person name="Gujja S."/>
            <person name="Heilman E."/>
            <person name="Heiman D."/>
            <person name="Howarth C."/>
            <person name="Larson L."/>
            <person name="Lui A."/>
            <person name="MacDonald P.J.P."/>
            <person name="Mehta T."/>
            <person name="Montmayeur A."/>
            <person name="Murphy C."/>
            <person name="Neiman D."/>
            <person name="Pearson M."/>
            <person name="Priest M."/>
            <person name="Roberts A."/>
            <person name="Saif S."/>
            <person name="Shea T."/>
            <person name="Shenoy N."/>
            <person name="Sisk P."/>
            <person name="Stolte C."/>
            <person name="Sykes S."/>
            <person name="White J."/>
            <person name="Yandava C."/>
            <person name="Nusbaum C."/>
            <person name="Birren B."/>
        </authorList>
    </citation>
    <scope>NUCLEOTIDE SEQUENCE [LARGE SCALE GENOMIC DNA]</scope>
    <source>
        <strain evidence="1 2">29_1</strain>
    </source>
</reference>
<accession>E7GFY1</accession>
<protein>
    <submittedName>
        <fullName evidence="1">Uncharacterized protein</fullName>
    </submittedName>
</protein>
<dbReference type="HOGENOM" id="CLU_3024340_0_0_9"/>